<evidence type="ECO:0000313" key="2">
    <source>
        <dbReference type="EMBL" id="ORZ41230.1"/>
    </source>
</evidence>
<feature type="region of interest" description="Disordered" evidence="1">
    <location>
        <begin position="622"/>
        <end position="644"/>
    </location>
</feature>
<feature type="region of interest" description="Disordered" evidence="1">
    <location>
        <begin position="25"/>
        <end position="44"/>
    </location>
</feature>
<dbReference type="EMBL" id="MCFL01000001">
    <property type="protein sequence ID" value="ORZ41230.1"/>
    <property type="molecule type" value="Genomic_DNA"/>
</dbReference>
<reference evidence="2 3" key="1">
    <citation type="submission" date="2016-07" db="EMBL/GenBank/DDBJ databases">
        <title>Pervasive Adenine N6-methylation of Active Genes in Fungi.</title>
        <authorList>
            <consortium name="DOE Joint Genome Institute"/>
            <person name="Mondo S.J."/>
            <person name="Dannebaum R.O."/>
            <person name="Kuo R.C."/>
            <person name="Labutti K."/>
            <person name="Haridas S."/>
            <person name="Kuo A."/>
            <person name="Salamov A."/>
            <person name="Ahrendt S.R."/>
            <person name="Lipzen A."/>
            <person name="Sullivan W."/>
            <person name="Andreopoulos W.B."/>
            <person name="Clum A."/>
            <person name="Lindquist E."/>
            <person name="Daum C."/>
            <person name="Ramamoorthy G.K."/>
            <person name="Gryganskyi A."/>
            <person name="Culley D."/>
            <person name="Magnuson J.K."/>
            <person name="James T.Y."/>
            <person name="O'Malley M.A."/>
            <person name="Stajich J.E."/>
            <person name="Spatafora J.W."/>
            <person name="Visel A."/>
            <person name="Grigoriev I.V."/>
        </authorList>
    </citation>
    <scope>NUCLEOTIDE SEQUENCE [LARGE SCALE GENOMIC DNA]</scope>
    <source>
        <strain evidence="2 3">PL171</strain>
    </source>
</reference>
<sequence length="644" mass="64663">MVPTVMSTISSVSIHLPDPMAAIPTHSPATGLDSQPLATASHPAPSAPVLRAAASSLVAEPGDVAIPSTSSIAIMIGSTTASALMVASTPPESTSSGNVFARVSGEQDAGVSASAVQTCEPAPSQVSMAATSTASTSEASVSATVGGSSSGGNSKVASTKASGAVAVGDSTRLDEFHSVASVGQASDVVGSEKYIVSAQGSEVESRASLDPIGNMVPASSMRASTSTTFSLAGGAPGPTSSTPPSSTAPAGAPSSFRPTGLIAISPALALRLPTFLSPIASSGVSAEAMTISDHELGPAMRHAGNMMLPASRRISDLREDEQEGEASFKPPEPAMMIPVGQHLSMSRRPNPASQRAGAGASKGERRASFSALGVGEELEMGETPSLDRSGAAAAAAAAAVAAVSVAKTRAETQPGSLSSAVPERNVPPGIFAARQRQKQALGLVEAPPTTGLALGPGLRPASESESVVQMKRFASEVAARLQRVAAQAGSAVDEGVKGKIKVEQEESESVAASPSNASVGGSLDRLAATAVVVGGKVEVHEMVVGMADRQQGQADTDAGGLKPARVDEQSMLLQVLGNQQRQQSSVSIVVHDDEGDINVVRDGATAGDDKKSWTEDIGHLVRQSTGEEGKQQLDQVGGGGQAKS</sequence>
<feature type="compositionally biased region" description="Low complexity" evidence="1">
    <location>
        <begin position="127"/>
        <end position="158"/>
    </location>
</feature>
<feature type="region of interest" description="Disordered" evidence="1">
    <location>
        <begin position="218"/>
        <end position="254"/>
    </location>
</feature>
<keyword evidence="3" id="KW-1185">Reference proteome</keyword>
<feature type="region of interest" description="Disordered" evidence="1">
    <location>
        <begin position="127"/>
        <end position="159"/>
    </location>
</feature>
<evidence type="ECO:0000256" key="1">
    <source>
        <dbReference type="SAM" id="MobiDB-lite"/>
    </source>
</evidence>
<feature type="compositionally biased region" description="Low complexity" evidence="1">
    <location>
        <begin position="237"/>
        <end position="254"/>
    </location>
</feature>
<protein>
    <submittedName>
        <fullName evidence="2">Uncharacterized protein</fullName>
    </submittedName>
</protein>
<name>A0A1Y2I2Y7_9FUNG</name>
<proteinExistence type="predicted"/>
<feature type="region of interest" description="Disordered" evidence="1">
    <location>
        <begin position="317"/>
        <end position="336"/>
    </location>
</feature>
<feature type="compositionally biased region" description="Polar residues" evidence="1">
    <location>
        <begin position="221"/>
        <end position="230"/>
    </location>
</feature>
<gene>
    <name evidence="2" type="ORF">BCR44DRAFT_349023</name>
</gene>
<organism evidence="2 3">
    <name type="scientific">Catenaria anguillulae PL171</name>
    <dbReference type="NCBI Taxonomy" id="765915"/>
    <lineage>
        <taxon>Eukaryota</taxon>
        <taxon>Fungi</taxon>
        <taxon>Fungi incertae sedis</taxon>
        <taxon>Blastocladiomycota</taxon>
        <taxon>Blastocladiomycetes</taxon>
        <taxon>Blastocladiales</taxon>
        <taxon>Catenariaceae</taxon>
        <taxon>Catenaria</taxon>
    </lineage>
</organism>
<comment type="caution">
    <text evidence="2">The sequence shown here is derived from an EMBL/GenBank/DDBJ whole genome shotgun (WGS) entry which is preliminary data.</text>
</comment>
<evidence type="ECO:0000313" key="3">
    <source>
        <dbReference type="Proteomes" id="UP000193411"/>
    </source>
</evidence>
<feature type="compositionally biased region" description="Basic and acidic residues" evidence="1">
    <location>
        <begin position="622"/>
        <end position="631"/>
    </location>
</feature>
<accession>A0A1Y2I2Y7</accession>
<dbReference type="Proteomes" id="UP000193411">
    <property type="component" value="Unassembled WGS sequence"/>
</dbReference>
<dbReference type="AlphaFoldDB" id="A0A1Y2I2Y7"/>
<feature type="region of interest" description="Disordered" evidence="1">
    <location>
        <begin position="344"/>
        <end position="367"/>
    </location>
</feature>